<name>A0AAD4MQR5_9BILA</name>
<organism evidence="2 3">
    <name type="scientific">Ditylenchus destructor</name>
    <dbReference type="NCBI Taxonomy" id="166010"/>
    <lineage>
        <taxon>Eukaryota</taxon>
        <taxon>Metazoa</taxon>
        <taxon>Ecdysozoa</taxon>
        <taxon>Nematoda</taxon>
        <taxon>Chromadorea</taxon>
        <taxon>Rhabditida</taxon>
        <taxon>Tylenchina</taxon>
        <taxon>Tylenchomorpha</taxon>
        <taxon>Sphaerularioidea</taxon>
        <taxon>Anguinidae</taxon>
        <taxon>Anguininae</taxon>
        <taxon>Ditylenchus</taxon>
    </lineage>
</organism>
<protein>
    <submittedName>
        <fullName evidence="2">Uncharacterized protein</fullName>
    </submittedName>
</protein>
<dbReference type="AlphaFoldDB" id="A0AAD4MQR5"/>
<reference evidence="2" key="1">
    <citation type="submission" date="2022-01" db="EMBL/GenBank/DDBJ databases">
        <title>Genome Sequence Resource for Two Populations of Ditylenchus destructor, the Migratory Endoparasitic Phytonematode.</title>
        <authorList>
            <person name="Zhang H."/>
            <person name="Lin R."/>
            <person name="Xie B."/>
        </authorList>
    </citation>
    <scope>NUCLEOTIDE SEQUENCE</scope>
    <source>
        <strain evidence="2">BazhouSP</strain>
    </source>
</reference>
<gene>
    <name evidence="2" type="ORF">DdX_15278</name>
</gene>
<comment type="caution">
    <text evidence="2">The sequence shown here is derived from an EMBL/GenBank/DDBJ whole genome shotgun (WGS) entry which is preliminary data.</text>
</comment>
<evidence type="ECO:0000313" key="2">
    <source>
        <dbReference type="EMBL" id="KAI1702847.1"/>
    </source>
</evidence>
<dbReference type="EMBL" id="JAKKPZ010000092">
    <property type="protein sequence ID" value="KAI1702847.1"/>
    <property type="molecule type" value="Genomic_DNA"/>
</dbReference>
<feature type="region of interest" description="Disordered" evidence="1">
    <location>
        <begin position="69"/>
        <end position="88"/>
    </location>
</feature>
<evidence type="ECO:0000313" key="3">
    <source>
        <dbReference type="Proteomes" id="UP001201812"/>
    </source>
</evidence>
<proteinExistence type="predicted"/>
<evidence type="ECO:0000256" key="1">
    <source>
        <dbReference type="SAM" id="MobiDB-lite"/>
    </source>
</evidence>
<accession>A0AAD4MQR5</accession>
<dbReference type="Proteomes" id="UP001201812">
    <property type="component" value="Unassembled WGS sequence"/>
</dbReference>
<sequence>MVVCDIVGLIVSFIVDGPLTFSGYSVVNPNSTPFPQLLVVQYRLGKTYPMATSLSPVGGLVCPRSSYTDLRSGSGSVHSGAYSGSEYSRRNTRYRRRFFHKVSFR</sequence>
<keyword evidence="3" id="KW-1185">Reference proteome</keyword>